<sequence>MNILIAGAGGIGGYFGGRLMEKGQKVTFLVRENRKEQLQKTGLVIKSHHGDFTGKPQLITKDDHGQTYDVIFITTKAYHLDQVVKDIKPFVNESTLILPLLNGIAHLDPLVDAFGDRVIGGLCFIETTLDEEGHIVQSSPVHDLVYGERDGRKTERITALEKAFEGANAGFRLSENIMQDMWHKYSFITAMSGITTLMRSPVGPAVQIPAARQTLERLLQEISSVMKAIQAPIADNLPEAQMLRMEEMNEAMKSSMLRDMEKGMHTETEHLQGWLLEKGQAERIETPILQAAYAHVKIYESLNADK</sequence>
<dbReference type="SUPFAM" id="SSF51735">
    <property type="entry name" value="NAD(P)-binding Rossmann-fold domains"/>
    <property type="match status" value="1"/>
</dbReference>
<dbReference type="InterPro" id="IPR051402">
    <property type="entry name" value="KPR-Related"/>
</dbReference>
<evidence type="ECO:0000256" key="2">
    <source>
        <dbReference type="ARBA" id="ARBA00022857"/>
    </source>
</evidence>
<name>A0ABW5ZF49_9BACL</name>
<dbReference type="RefSeq" id="WP_204729648.1">
    <property type="nucleotide sequence ID" value="NZ_JAFBDK010000009.1"/>
</dbReference>
<comment type="catalytic activity">
    <reaction evidence="4">
        <text>(R)-pantoate + NADP(+) = 2-dehydropantoate + NADPH + H(+)</text>
        <dbReference type="Rhea" id="RHEA:16233"/>
        <dbReference type="ChEBI" id="CHEBI:11561"/>
        <dbReference type="ChEBI" id="CHEBI:15378"/>
        <dbReference type="ChEBI" id="CHEBI:15980"/>
        <dbReference type="ChEBI" id="CHEBI:57783"/>
        <dbReference type="ChEBI" id="CHEBI:58349"/>
        <dbReference type="EC" id="1.1.1.169"/>
    </reaction>
</comment>
<dbReference type="Proteomes" id="UP001597561">
    <property type="component" value="Unassembled WGS sequence"/>
</dbReference>
<dbReference type="NCBIfam" id="TIGR00745">
    <property type="entry name" value="apbA_panE"/>
    <property type="match status" value="1"/>
</dbReference>
<dbReference type="InterPro" id="IPR013752">
    <property type="entry name" value="KPA_reductase"/>
</dbReference>
<dbReference type="PANTHER" id="PTHR21708">
    <property type="entry name" value="PROBABLE 2-DEHYDROPANTOATE 2-REDUCTASE"/>
    <property type="match status" value="1"/>
</dbReference>
<comment type="similarity">
    <text evidence="1 4">Belongs to the ketopantoate reductase family.</text>
</comment>
<evidence type="ECO:0000259" key="5">
    <source>
        <dbReference type="Pfam" id="PF02558"/>
    </source>
</evidence>
<dbReference type="Gene3D" id="1.10.1040.10">
    <property type="entry name" value="N-(1-d-carboxylethyl)-l-norvaline Dehydrogenase, domain 2"/>
    <property type="match status" value="1"/>
</dbReference>
<dbReference type="InterPro" id="IPR036291">
    <property type="entry name" value="NAD(P)-bd_dom_sf"/>
</dbReference>
<evidence type="ECO:0000256" key="1">
    <source>
        <dbReference type="ARBA" id="ARBA00007870"/>
    </source>
</evidence>
<reference evidence="8" key="1">
    <citation type="journal article" date="2019" name="Int. J. Syst. Evol. Microbiol.">
        <title>The Global Catalogue of Microorganisms (GCM) 10K type strain sequencing project: providing services to taxonomists for standard genome sequencing and annotation.</title>
        <authorList>
            <consortium name="The Broad Institute Genomics Platform"/>
            <consortium name="The Broad Institute Genome Sequencing Center for Infectious Disease"/>
            <person name="Wu L."/>
            <person name="Ma J."/>
        </authorList>
    </citation>
    <scope>NUCLEOTIDE SEQUENCE [LARGE SCALE GENOMIC DNA]</scope>
    <source>
        <strain evidence="8">KCTC 13528</strain>
    </source>
</reference>
<dbReference type="InterPro" id="IPR008927">
    <property type="entry name" value="6-PGluconate_DH-like_C_sf"/>
</dbReference>
<protein>
    <recommendedName>
        <fullName evidence="4">2-dehydropantoate 2-reductase</fullName>
        <ecNumber evidence="4">1.1.1.169</ecNumber>
    </recommendedName>
    <alternativeName>
        <fullName evidence="4">Ketopantoate reductase</fullName>
    </alternativeName>
</protein>
<keyword evidence="2 4" id="KW-0521">NADP</keyword>
<feature type="domain" description="Ketopantoate reductase N-terminal" evidence="5">
    <location>
        <begin position="3"/>
        <end position="149"/>
    </location>
</feature>
<evidence type="ECO:0000256" key="3">
    <source>
        <dbReference type="ARBA" id="ARBA00023002"/>
    </source>
</evidence>
<comment type="caution">
    <text evidence="7">The sequence shown here is derived from an EMBL/GenBank/DDBJ whole genome shotgun (WGS) entry which is preliminary data.</text>
</comment>
<evidence type="ECO:0000313" key="8">
    <source>
        <dbReference type="Proteomes" id="UP001597561"/>
    </source>
</evidence>
<comment type="function">
    <text evidence="4">Catalyzes the NADPH-dependent reduction of ketopantoate into pantoic acid.</text>
</comment>
<dbReference type="Pfam" id="PF08546">
    <property type="entry name" value="ApbA_C"/>
    <property type="match status" value="1"/>
</dbReference>
<dbReference type="InterPro" id="IPR013328">
    <property type="entry name" value="6PGD_dom2"/>
</dbReference>
<dbReference type="EC" id="1.1.1.169" evidence="4"/>
<proteinExistence type="inferred from homology"/>
<dbReference type="EMBL" id="JBHUPG010000005">
    <property type="protein sequence ID" value="MFD2910970.1"/>
    <property type="molecule type" value="Genomic_DNA"/>
</dbReference>
<organism evidence="7 8">
    <name type="scientific">Jeotgalibacillus terrae</name>
    <dbReference type="NCBI Taxonomy" id="587735"/>
    <lineage>
        <taxon>Bacteria</taxon>
        <taxon>Bacillati</taxon>
        <taxon>Bacillota</taxon>
        <taxon>Bacilli</taxon>
        <taxon>Bacillales</taxon>
        <taxon>Caryophanaceae</taxon>
        <taxon>Jeotgalibacillus</taxon>
    </lineage>
</organism>
<dbReference type="PANTHER" id="PTHR21708:SF26">
    <property type="entry name" value="2-DEHYDROPANTOATE 2-REDUCTASE"/>
    <property type="match status" value="1"/>
</dbReference>
<feature type="domain" description="Ketopantoate reductase C-terminal" evidence="6">
    <location>
        <begin position="176"/>
        <end position="300"/>
    </location>
</feature>
<dbReference type="SUPFAM" id="SSF48179">
    <property type="entry name" value="6-phosphogluconate dehydrogenase C-terminal domain-like"/>
    <property type="match status" value="1"/>
</dbReference>
<dbReference type="InterPro" id="IPR013332">
    <property type="entry name" value="KPR_N"/>
</dbReference>
<accession>A0ABW5ZF49</accession>
<dbReference type="InterPro" id="IPR003710">
    <property type="entry name" value="ApbA"/>
</dbReference>
<gene>
    <name evidence="7" type="ORF">ACFS5P_03725</name>
</gene>
<keyword evidence="3 4" id="KW-0560">Oxidoreductase</keyword>
<evidence type="ECO:0000259" key="6">
    <source>
        <dbReference type="Pfam" id="PF08546"/>
    </source>
</evidence>
<keyword evidence="4" id="KW-0566">Pantothenate biosynthesis</keyword>
<evidence type="ECO:0000313" key="7">
    <source>
        <dbReference type="EMBL" id="MFD2910970.1"/>
    </source>
</evidence>
<keyword evidence="8" id="KW-1185">Reference proteome</keyword>
<comment type="pathway">
    <text evidence="4">Cofactor biosynthesis; (R)-pantothenate biosynthesis; (R)-pantoate from 3-methyl-2-oxobutanoate: step 2/2.</text>
</comment>
<evidence type="ECO:0000256" key="4">
    <source>
        <dbReference type="RuleBase" id="RU362068"/>
    </source>
</evidence>
<dbReference type="Gene3D" id="3.40.50.720">
    <property type="entry name" value="NAD(P)-binding Rossmann-like Domain"/>
    <property type="match status" value="1"/>
</dbReference>
<dbReference type="Pfam" id="PF02558">
    <property type="entry name" value="ApbA"/>
    <property type="match status" value="1"/>
</dbReference>